<feature type="compositionally biased region" description="Low complexity" evidence="4">
    <location>
        <begin position="317"/>
        <end position="330"/>
    </location>
</feature>
<dbReference type="Gene3D" id="3.20.20.140">
    <property type="entry name" value="Metal-dependent hydrolases"/>
    <property type="match status" value="1"/>
</dbReference>
<evidence type="ECO:0000256" key="4">
    <source>
        <dbReference type="SAM" id="MobiDB-lite"/>
    </source>
</evidence>
<protein>
    <submittedName>
        <fullName evidence="5">Polymerase/histidinol phosphatase-like protein</fullName>
    </submittedName>
</protein>
<organism evidence="5 6">
    <name type="scientific">Pterulicium gracile</name>
    <dbReference type="NCBI Taxonomy" id="1884261"/>
    <lineage>
        <taxon>Eukaryota</taxon>
        <taxon>Fungi</taxon>
        <taxon>Dikarya</taxon>
        <taxon>Basidiomycota</taxon>
        <taxon>Agaricomycotina</taxon>
        <taxon>Agaricomycetes</taxon>
        <taxon>Agaricomycetidae</taxon>
        <taxon>Agaricales</taxon>
        <taxon>Pleurotineae</taxon>
        <taxon>Pterulaceae</taxon>
        <taxon>Pterulicium</taxon>
    </lineage>
</organism>
<dbReference type="GO" id="GO:0005655">
    <property type="term" value="C:nucleolar ribonuclease P complex"/>
    <property type="evidence" value="ECO:0007669"/>
    <property type="project" value="TreeGrafter"/>
</dbReference>
<evidence type="ECO:0000313" key="5">
    <source>
        <dbReference type="EMBL" id="TFL00355.1"/>
    </source>
</evidence>
<evidence type="ECO:0000256" key="3">
    <source>
        <dbReference type="ARBA" id="ARBA00022694"/>
    </source>
</evidence>
<sequence>MVYFDLNVPIPFNIKSTSASKKDKGKGKQQDAPNVMYSAAQLSTIEARVDMLVHLGYTVIAFTQTVSKKVDAKTQPNILDPLLLKLKERQGVVFLKRLNIVIDEDSEKGFGLTSASTPFLQTYDIVSLVPLTIGALSLACLTHSQPSPITAHIIALPLSLPRLPYHLKHTLVRTAKKNGAVFEINYGGALGASAEEWEAGEIGGAVGERRNWWATTREIVRVTKGKGIVVSSGVTKAGELRAPKDIENLITFLDLPSDAAHEAMSTSPKALIIRAQTRTTYRAVLSEPKLIVPANSQQQTTDPPSNPEPSSMEVDLSSAVASEASPAAPEDFTSNIAAQSALEADAPFNAQTAGSSKNSAGGKKRPRSDSPVKNASDPGKDGAAGKRKKKRQKGDSGAD</sequence>
<proteinExistence type="inferred from homology"/>
<dbReference type="InterPro" id="IPR002738">
    <property type="entry name" value="RNase_P_p30"/>
</dbReference>
<evidence type="ECO:0000256" key="1">
    <source>
        <dbReference type="ARBA" id="ARBA00004123"/>
    </source>
</evidence>
<dbReference type="EMBL" id="ML178829">
    <property type="protein sequence ID" value="TFL00355.1"/>
    <property type="molecule type" value="Genomic_DNA"/>
</dbReference>
<accession>A0A5C3QE55</accession>
<feature type="region of interest" description="Disordered" evidence="4">
    <location>
        <begin position="290"/>
        <end position="399"/>
    </location>
</feature>
<comment type="similarity">
    <text evidence="2">Belongs to the eukaryotic/archaeal RNase P protein component 3 family.</text>
</comment>
<gene>
    <name evidence="5" type="ORF">BDV98DRAFT_569652</name>
</gene>
<dbReference type="PANTHER" id="PTHR13031:SF0">
    <property type="entry name" value="RIBONUCLEASE P PROTEIN SUBUNIT P30"/>
    <property type="match status" value="1"/>
</dbReference>
<reference evidence="5 6" key="1">
    <citation type="journal article" date="2019" name="Nat. Ecol. Evol.">
        <title>Megaphylogeny resolves global patterns of mushroom evolution.</title>
        <authorList>
            <person name="Varga T."/>
            <person name="Krizsan K."/>
            <person name="Foldi C."/>
            <person name="Dima B."/>
            <person name="Sanchez-Garcia M."/>
            <person name="Sanchez-Ramirez S."/>
            <person name="Szollosi G.J."/>
            <person name="Szarkandi J.G."/>
            <person name="Papp V."/>
            <person name="Albert L."/>
            <person name="Andreopoulos W."/>
            <person name="Angelini C."/>
            <person name="Antonin V."/>
            <person name="Barry K.W."/>
            <person name="Bougher N.L."/>
            <person name="Buchanan P."/>
            <person name="Buyck B."/>
            <person name="Bense V."/>
            <person name="Catcheside P."/>
            <person name="Chovatia M."/>
            <person name="Cooper J."/>
            <person name="Damon W."/>
            <person name="Desjardin D."/>
            <person name="Finy P."/>
            <person name="Geml J."/>
            <person name="Haridas S."/>
            <person name="Hughes K."/>
            <person name="Justo A."/>
            <person name="Karasinski D."/>
            <person name="Kautmanova I."/>
            <person name="Kiss B."/>
            <person name="Kocsube S."/>
            <person name="Kotiranta H."/>
            <person name="LaButti K.M."/>
            <person name="Lechner B.E."/>
            <person name="Liimatainen K."/>
            <person name="Lipzen A."/>
            <person name="Lukacs Z."/>
            <person name="Mihaltcheva S."/>
            <person name="Morgado L.N."/>
            <person name="Niskanen T."/>
            <person name="Noordeloos M.E."/>
            <person name="Ohm R.A."/>
            <person name="Ortiz-Santana B."/>
            <person name="Ovrebo C."/>
            <person name="Racz N."/>
            <person name="Riley R."/>
            <person name="Savchenko A."/>
            <person name="Shiryaev A."/>
            <person name="Soop K."/>
            <person name="Spirin V."/>
            <person name="Szebenyi C."/>
            <person name="Tomsovsky M."/>
            <person name="Tulloss R.E."/>
            <person name="Uehling J."/>
            <person name="Grigoriev I.V."/>
            <person name="Vagvolgyi C."/>
            <person name="Papp T."/>
            <person name="Martin F.M."/>
            <person name="Miettinen O."/>
            <person name="Hibbett D.S."/>
            <person name="Nagy L.G."/>
        </authorList>
    </citation>
    <scope>NUCLEOTIDE SEQUENCE [LARGE SCALE GENOMIC DNA]</scope>
    <source>
        <strain evidence="5 6">CBS 309.79</strain>
    </source>
</reference>
<comment type="subcellular location">
    <subcellularLocation>
        <location evidence="1">Nucleus</location>
    </subcellularLocation>
</comment>
<dbReference type="SUPFAM" id="SSF89550">
    <property type="entry name" value="PHP domain-like"/>
    <property type="match status" value="1"/>
</dbReference>
<evidence type="ECO:0000313" key="6">
    <source>
        <dbReference type="Proteomes" id="UP000305067"/>
    </source>
</evidence>
<dbReference type="GO" id="GO:0003723">
    <property type="term" value="F:RNA binding"/>
    <property type="evidence" value="ECO:0007669"/>
    <property type="project" value="TreeGrafter"/>
</dbReference>
<feature type="compositionally biased region" description="Polar residues" evidence="4">
    <location>
        <begin position="294"/>
        <end position="303"/>
    </location>
</feature>
<dbReference type="Pfam" id="PF01876">
    <property type="entry name" value="RNase_P_p30"/>
    <property type="match status" value="1"/>
</dbReference>
<dbReference type="STRING" id="1884261.A0A5C3QE55"/>
<dbReference type="Proteomes" id="UP000305067">
    <property type="component" value="Unassembled WGS sequence"/>
</dbReference>
<keyword evidence="6" id="KW-1185">Reference proteome</keyword>
<dbReference type="InterPro" id="IPR016195">
    <property type="entry name" value="Pol/histidinol_Pase-like"/>
</dbReference>
<name>A0A5C3QE55_9AGAR</name>
<dbReference type="PANTHER" id="PTHR13031">
    <property type="entry name" value="RIBONUCLEASE P SUBUNIT P30"/>
    <property type="match status" value="1"/>
</dbReference>
<dbReference type="AlphaFoldDB" id="A0A5C3QE55"/>
<dbReference type="GO" id="GO:0008033">
    <property type="term" value="P:tRNA processing"/>
    <property type="evidence" value="ECO:0007669"/>
    <property type="project" value="UniProtKB-KW"/>
</dbReference>
<dbReference type="OrthoDB" id="17948at2759"/>
<feature type="compositionally biased region" description="Polar residues" evidence="4">
    <location>
        <begin position="349"/>
        <end position="359"/>
    </location>
</feature>
<evidence type="ECO:0000256" key="2">
    <source>
        <dbReference type="ARBA" id="ARBA00007331"/>
    </source>
</evidence>
<keyword evidence="3" id="KW-0819">tRNA processing</keyword>